<evidence type="ECO:0000313" key="3">
    <source>
        <dbReference type="Proteomes" id="UP000008632"/>
    </source>
</evidence>
<keyword evidence="1" id="KW-0472">Membrane</keyword>
<organism evidence="2 3">
    <name type="scientific">Pseudoxanthomonas suwonensis (strain 11-1)</name>
    <dbReference type="NCBI Taxonomy" id="743721"/>
    <lineage>
        <taxon>Bacteria</taxon>
        <taxon>Pseudomonadati</taxon>
        <taxon>Pseudomonadota</taxon>
        <taxon>Gammaproteobacteria</taxon>
        <taxon>Lysobacterales</taxon>
        <taxon>Lysobacteraceae</taxon>
        <taxon>Pseudoxanthomonas</taxon>
    </lineage>
</organism>
<feature type="transmembrane region" description="Helical" evidence="1">
    <location>
        <begin position="43"/>
        <end position="64"/>
    </location>
</feature>
<reference evidence="2 3" key="1">
    <citation type="submission" date="2011-01" db="EMBL/GenBank/DDBJ databases">
        <title>Complete sequence of Pseudoxanthomonas suwonensis 11-1.</title>
        <authorList>
            <consortium name="US DOE Joint Genome Institute"/>
            <person name="Lucas S."/>
            <person name="Copeland A."/>
            <person name="Lapidus A."/>
            <person name="Cheng J.-F."/>
            <person name="Goodwin L."/>
            <person name="Pitluck S."/>
            <person name="Teshima H."/>
            <person name="Detter J.C."/>
            <person name="Han C."/>
            <person name="Tapia R."/>
            <person name="Land M."/>
            <person name="Hauser L."/>
            <person name="Kyrpides N."/>
            <person name="Ivanova N."/>
            <person name="Ovchinnikova G."/>
            <person name="Siebers A.K."/>
            <person name="Allgaier M."/>
            <person name="Thelen M.P."/>
            <person name="Hugenholtz P."/>
            <person name="Gladden J."/>
            <person name="Woyke T."/>
        </authorList>
    </citation>
    <scope>NUCLEOTIDE SEQUENCE [LARGE SCALE GENOMIC DNA]</scope>
    <source>
        <strain evidence="3">11-1</strain>
    </source>
</reference>
<dbReference type="AlphaFoldDB" id="E6WTC9"/>
<keyword evidence="3" id="KW-1185">Reference proteome</keyword>
<dbReference type="KEGG" id="psu:Psesu_1583"/>
<keyword evidence="1" id="KW-1133">Transmembrane helix</keyword>
<dbReference type="EMBL" id="CP002446">
    <property type="protein sequence ID" value="ADV27428.1"/>
    <property type="molecule type" value="Genomic_DNA"/>
</dbReference>
<gene>
    <name evidence="2" type="ordered locus">Psesu_1583</name>
</gene>
<dbReference type="Proteomes" id="UP000008632">
    <property type="component" value="Chromosome"/>
</dbReference>
<keyword evidence="1" id="KW-0812">Transmembrane</keyword>
<protein>
    <submittedName>
        <fullName evidence="2">Uncharacterized protein</fullName>
    </submittedName>
</protein>
<proteinExistence type="predicted"/>
<dbReference type="OrthoDB" id="6058554at2"/>
<sequence length="82" mass="8696">MAHELQRHEATARPSSDIHTAALRVRVGRASLRARASVSTRGLLAITGLVVGTLLSSAVIVAVATRKLPQGAMPAGMKRSRW</sequence>
<dbReference type="HOGENOM" id="CLU_2555781_0_0_6"/>
<name>E6WTC9_PSEUU</name>
<dbReference type="RefSeq" id="WP_013535256.1">
    <property type="nucleotide sequence ID" value="NC_014924.1"/>
</dbReference>
<evidence type="ECO:0000313" key="2">
    <source>
        <dbReference type="EMBL" id="ADV27428.1"/>
    </source>
</evidence>
<evidence type="ECO:0000256" key="1">
    <source>
        <dbReference type="SAM" id="Phobius"/>
    </source>
</evidence>
<accession>E6WTC9</accession>